<evidence type="ECO:0000313" key="5">
    <source>
        <dbReference type="EMBL" id="BAU22905.1"/>
    </source>
</evidence>
<dbReference type="GO" id="GO:0140098">
    <property type="term" value="F:catalytic activity, acting on RNA"/>
    <property type="evidence" value="ECO:0007669"/>
    <property type="project" value="UniProtKB-ARBA"/>
</dbReference>
<dbReference type="PIRSF" id="PIRSF037016">
    <property type="entry name" value="Pseudouridin_synth_euk_prd"/>
    <property type="match status" value="1"/>
</dbReference>
<reference evidence="6" key="2">
    <citation type="journal article" date="2016" name="Int. J. Syst. Evol. Microbiol.">
        <title>Caldimicrobium thiodismutans sp. nov., a sulfur-disproportionating bacterium isolated from a hot spring.</title>
        <authorList>
            <person name="Kojima H."/>
            <person name="Umezawa K."/>
            <person name="Fukui M."/>
        </authorList>
    </citation>
    <scope>NUCLEOTIDE SEQUENCE [LARGE SCALE GENOMIC DNA]</scope>
    <source>
        <strain evidence="6">TF1</strain>
    </source>
</reference>
<dbReference type="PANTHER" id="PTHR13326:SF21">
    <property type="entry name" value="PSEUDOURIDYLATE SYNTHASE PUS7L"/>
    <property type="match status" value="1"/>
</dbReference>
<dbReference type="STRING" id="1653476.THC_0511"/>
<dbReference type="Gene3D" id="3.30.70.3160">
    <property type="match status" value="1"/>
</dbReference>
<dbReference type="RefSeq" id="WP_068512878.1">
    <property type="nucleotide sequence ID" value="NZ_AP014945.1"/>
</dbReference>
<dbReference type="GO" id="GO:0009982">
    <property type="term" value="F:pseudouridine synthase activity"/>
    <property type="evidence" value="ECO:0007669"/>
    <property type="project" value="InterPro"/>
</dbReference>
<dbReference type="AlphaFoldDB" id="A0A0U5AYU2"/>
<dbReference type="InterPro" id="IPR011760">
    <property type="entry name" value="PsdUridine_synth_TruD_insert"/>
</dbReference>
<keyword evidence="3" id="KW-0413">Isomerase</keyword>
<evidence type="ECO:0000256" key="1">
    <source>
        <dbReference type="ARBA" id="ARBA00007953"/>
    </source>
</evidence>
<dbReference type="PROSITE" id="PS50984">
    <property type="entry name" value="TRUD"/>
    <property type="match status" value="1"/>
</dbReference>
<evidence type="ECO:0000256" key="3">
    <source>
        <dbReference type="ARBA" id="ARBA00023235"/>
    </source>
</evidence>
<dbReference type="InterPro" id="IPR020119">
    <property type="entry name" value="PsdUridine_synth_TruD_CS"/>
</dbReference>
<dbReference type="Gene3D" id="1.10.1510.30">
    <property type="match status" value="1"/>
</dbReference>
<dbReference type="GO" id="GO:0003723">
    <property type="term" value="F:RNA binding"/>
    <property type="evidence" value="ECO:0007669"/>
    <property type="project" value="InterPro"/>
</dbReference>
<dbReference type="InterPro" id="IPR001656">
    <property type="entry name" value="PsdUridine_synth_TruD"/>
</dbReference>
<organism evidence="5 6">
    <name type="scientific">Caldimicrobium thiodismutans</name>
    <dbReference type="NCBI Taxonomy" id="1653476"/>
    <lineage>
        <taxon>Bacteria</taxon>
        <taxon>Pseudomonadati</taxon>
        <taxon>Thermodesulfobacteriota</taxon>
        <taxon>Thermodesulfobacteria</taxon>
        <taxon>Thermodesulfobacteriales</taxon>
        <taxon>Thermodesulfobacteriaceae</taxon>
        <taxon>Caldimicrobium</taxon>
    </lineage>
</organism>
<dbReference type="EMBL" id="AP014945">
    <property type="protein sequence ID" value="BAU22905.1"/>
    <property type="molecule type" value="Genomic_DNA"/>
</dbReference>
<comment type="similarity">
    <text evidence="1">Belongs to the pseudouridine synthase TruD family.</text>
</comment>
<dbReference type="Gene3D" id="3.30.2350.20">
    <property type="entry name" value="TruD, catalytic domain"/>
    <property type="match status" value="1"/>
</dbReference>
<dbReference type="InterPro" id="IPR020103">
    <property type="entry name" value="PsdUridine_synth_cat_dom_sf"/>
</dbReference>
<gene>
    <name evidence="5" type="ORF">THC_0511</name>
</gene>
<name>A0A0U5AYU2_9BACT</name>
<protein>
    <submittedName>
        <fullName evidence="5">tRNA pseudouridine synthase D</fullName>
    </submittedName>
</protein>
<dbReference type="PROSITE" id="PS01268">
    <property type="entry name" value="UPF0024"/>
    <property type="match status" value="1"/>
</dbReference>
<evidence type="ECO:0000256" key="2">
    <source>
        <dbReference type="ARBA" id="ARBA00022694"/>
    </source>
</evidence>
<evidence type="ECO:0000313" key="6">
    <source>
        <dbReference type="Proteomes" id="UP000068196"/>
    </source>
</evidence>
<dbReference type="Proteomes" id="UP000068196">
    <property type="component" value="Chromosome"/>
</dbReference>
<dbReference type="KEGG" id="cthi:THC_0511"/>
<evidence type="ECO:0000259" key="4">
    <source>
        <dbReference type="PROSITE" id="PS50984"/>
    </source>
</evidence>
<proteinExistence type="inferred from homology"/>
<sequence length="390" mass="45898">MSYKIKVYPEDFIVSEVVSLTPSESGEYSLYLLKKKNLSTWDALGQIAKKWHLPLKYFGYGGLKDKNAITFQYITIKNGPKGDFIKKDLELTYLGKSISPLGKTHLLGNNFEIVVREAEIEANELYKRSEEIKRYGIPNYFDEQRFSSVKECKKFAVKEIIKGNFESALYLILALSSPDEFSYSRKLRDCLKKNWRKWKECLPFANLNWEKNLLQFLASHNPSQRTFKRALHLIDREYLFFLGNVYQSYLWNEVLKEVLIHLDLTDIAIPFLFEKLYFYKDLSQEKLDLLRNLKIPYPSPKMQVQDTPQIPLYSLYLKIFKREGLEDFKALRSFIKGLIFKSYPRPAIIFPIDLTCEKLADKTYKIKFFLEKGSYATLIIKRLFYAHSPS</sequence>
<dbReference type="Pfam" id="PF01142">
    <property type="entry name" value="TruD"/>
    <property type="match status" value="1"/>
</dbReference>
<keyword evidence="6" id="KW-1185">Reference proteome</keyword>
<dbReference type="GO" id="GO:0001522">
    <property type="term" value="P:pseudouridine synthesis"/>
    <property type="evidence" value="ECO:0007669"/>
    <property type="project" value="InterPro"/>
</dbReference>
<dbReference type="PATRIC" id="fig|1653476.3.peg.526"/>
<dbReference type="OrthoDB" id="1550679at2"/>
<accession>A0A0U5AYU2</accession>
<reference evidence="5 6" key="1">
    <citation type="journal article" date="2016" name="Int. J. Syst. Evol. Microbiol.">
        <title>Caldimicrobium thiodismutans sp. nov., a sulfur-disproportionating bacterium isolated from a hot spring, and emended description of the genus Caldimicrobium.</title>
        <authorList>
            <person name="Kojima H."/>
            <person name="Umezawa K."/>
            <person name="Fukui M."/>
        </authorList>
    </citation>
    <scope>NUCLEOTIDE SEQUENCE [LARGE SCALE GENOMIC DNA]</scope>
    <source>
        <strain evidence="5 6">TF1</strain>
    </source>
</reference>
<dbReference type="GO" id="GO:0008033">
    <property type="term" value="P:tRNA processing"/>
    <property type="evidence" value="ECO:0007669"/>
    <property type="project" value="UniProtKB-KW"/>
</dbReference>
<feature type="domain" description="TRUD" evidence="4">
    <location>
        <begin position="136"/>
        <end position="350"/>
    </location>
</feature>
<keyword evidence="2" id="KW-0819">tRNA processing</keyword>
<dbReference type="PANTHER" id="PTHR13326">
    <property type="entry name" value="TRNA PSEUDOURIDINE SYNTHASE D"/>
    <property type="match status" value="1"/>
</dbReference>
<dbReference type="SUPFAM" id="SSF55120">
    <property type="entry name" value="Pseudouridine synthase"/>
    <property type="match status" value="1"/>
</dbReference>
<dbReference type="InterPro" id="IPR042214">
    <property type="entry name" value="TruD_catalytic"/>
</dbReference>